<keyword evidence="3" id="KW-1185">Reference proteome</keyword>
<reference evidence="2 3" key="1">
    <citation type="submission" date="2020-08" db="EMBL/GenBank/DDBJ databases">
        <title>Description of novel Flavobacterium F-392 isolate.</title>
        <authorList>
            <person name="Saticioglu I.B."/>
            <person name="Duman M."/>
            <person name="Altun S."/>
        </authorList>
    </citation>
    <scope>NUCLEOTIDE SEQUENCE [LARGE SCALE GENOMIC DNA]</scope>
    <source>
        <strain evidence="2 3">F-392</strain>
    </source>
</reference>
<dbReference type="Proteomes" id="UP000641454">
    <property type="component" value="Unassembled WGS sequence"/>
</dbReference>
<evidence type="ECO:0000313" key="2">
    <source>
        <dbReference type="EMBL" id="MBC5844030.1"/>
    </source>
</evidence>
<accession>A0A923SF30</accession>
<evidence type="ECO:0000259" key="1">
    <source>
        <dbReference type="Pfam" id="PF13568"/>
    </source>
</evidence>
<dbReference type="AlphaFoldDB" id="A0A923SF30"/>
<evidence type="ECO:0000313" key="3">
    <source>
        <dbReference type="Proteomes" id="UP000641454"/>
    </source>
</evidence>
<gene>
    <name evidence="2" type="ORF">H8R25_06225</name>
</gene>
<sequence>MASIHNRIRTIIINGGLLLSFASGFAQEIQAVKEEATVKIDSLYREDQFFFSFTYNTLQNKPADFSQSKFATGFSAGFVRDMPIVKDRTVAIASGLGFTYNNYNQNLAITGTNELPVYNIVDTDTYSKSKFSQLFIDVPLEVRWRTSTYQSYKFWRIYGGVKLSYLLYNKSVFNGDSGNTTLTNNKDFNKLVYGLYLAVGNNSINVYTYYGLNPIFKNGTQVDGQNLSVQALNMGLIFYIL</sequence>
<protein>
    <submittedName>
        <fullName evidence="2">PorT family protein</fullName>
    </submittedName>
</protein>
<dbReference type="RefSeq" id="WP_187017701.1">
    <property type="nucleotide sequence ID" value="NZ_JACRUK010000010.1"/>
</dbReference>
<feature type="domain" description="Outer membrane protein beta-barrel" evidence="1">
    <location>
        <begin position="35"/>
        <end position="216"/>
    </location>
</feature>
<proteinExistence type="predicted"/>
<name>A0A923SF30_9FLAO</name>
<comment type="caution">
    <text evidence="2">The sequence shown here is derived from an EMBL/GenBank/DDBJ whole genome shotgun (WGS) entry which is preliminary data.</text>
</comment>
<dbReference type="EMBL" id="JACRUL010000010">
    <property type="protein sequence ID" value="MBC5844030.1"/>
    <property type="molecule type" value="Genomic_DNA"/>
</dbReference>
<dbReference type="Pfam" id="PF13568">
    <property type="entry name" value="OMP_b-brl_2"/>
    <property type="match status" value="1"/>
</dbReference>
<organism evidence="2 3">
    <name type="scientific">Flavobacterium muglaense</name>
    <dbReference type="NCBI Taxonomy" id="2764716"/>
    <lineage>
        <taxon>Bacteria</taxon>
        <taxon>Pseudomonadati</taxon>
        <taxon>Bacteroidota</taxon>
        <taxon>Flavobacteriia</taxon>
        <taxon>Flavobacteriales</taxon>
        <taxon>Flavobacteriaceae</taxon>
        <taxon>Flavobacterium</taxon>
    </lineage>
</organism>
<dbReference type="InterPro" id="IPR025665">
    <property type="entry name" value="Beta-barrel_OMP_2"/>
</dbReference>